<evidence type="ECO:0000256" key="9">
    <source>
        <dbReference type="ARBA" id="ARBA00022832"/>
    </source>
</evidence>
<accession>R7U9L8</accession>
<proteinExistence type="inferred from homology"/>
<name>R7U9L8_CAPTE</name>
<dbReference type="AlphaFoldDB" id="R7U9L8"/>
<keyword evidence="7 17" id="KW-0808">Transferase</keyword>
<evidence type="ECO:0000256" key="16">
    <source>
        <dbReference type="PIRSR" id="PIRSR600542-1"/>
    </source>
</evidence>
<evidence type="ECO:0000256" key="15">
    <source>
        <dbReference type="ARBA" id="ARBA00048480"/>
    </source>
</evidence>
<dbReference type="GO" id="GO:0006631">
    <property type="term" value="P:fatty acid metabolic process"/>
    <property type="evidence" value="ECO:0007669"/>
    <property type="project" value="UniProtKB-KW"/>
</dbReference>
<evidence type="ECO:0000256" key="2">
    <source>
        <dbReference type="ARBA" id="ARBA00004325"/>
    </source>
</evidence>
<dbReference type="Proteomes" id="UP000014760">
    <property type="component" value="Unassembled WGS sequence"/>
</dbReference>
<reference evidence="20 22" key="2">
    <citation type="journal article" date="2013" name="Nature">
        <title>Insights into bilaterian evolution from three spiralian genomes.</title>
        <authorList>
            <person name="Simakov O."/>
            <person name="Marletaz F."/>
            <person name="Cho S.J."/>
            <person name="Edsinger-Gonzales E."/>
            <person name="Havlak P."/>
            <person name="Hellsten U."/>
            <person name="Kuo D.H."/>
            <person name="Larsson T."/>
            <person name="Lv J."/>
            <person name="Arendt D."/>
            <person name="Savage R."/>
            <person name="Osoegawa K."/>
            <person name="de Jong P."/>
            <person name="Grimwood J."/>
            <person name="Chapman J.A."/>
            <person name="Shapiro H."/>
            <person name="Aerts A."/>
            <person name="Otillar R.P."/>
            <person name="Terry A.Y."/>
            <person name="Boore J.L."/>
            <person name="Grigoriev I.V."/>
            <person name="Lindberg D.R."/>
            <person name="Seaver E.C."/>
            <person name="Weisblat D.A."/>
            <person name="Putnam N.H."/>
            <person name="Rokhsar D.S."/>
        </authorList>
    </citation>
    <scope>NUCLEOTIDE SEQUENCE</scope>
    <source>
        <strain evidence="20 22">I ESC-2004</strain>
    </source>
</reference>
<dbReference type="InterPro" id="IPR000542">
    <property type="entry name" value="Carn_acyl_trans"/>
</dbReference>
<dbReference type="PANTHER" id="PTHR22589">
    <property type="entry name" value="CARNITINE O-ACYLTRANSFERASE"/>
    <property type="match status" value="1"/>
</dbReference>
<evidence type="ECO:0000313" key="22">
    <source>
        <dbReference type="Proteomes" id="UP000014760"/>
    </source>
</evidence>
<comment type="catalytic activity">
    <reaction evidence="15">
        <text>(R)-carnitine + hexadecanoyl-CoA = O-hexadecanoyl-(R)-carnitine + CoA</text>
        <dbReference type="Rhea" id="RHEA:12661"/>
        <dbReference type="ChEBI" id="CHEBI:16347"/>
        <dbReference type="ChEBI" id="CHEBI:17490"/>
        <dbReference type="ChEBI" id="CHEBI:57287"/>
        <dbReference type="ChEBI" id="CHEBI:57379"/>
        <dbReference type="EC" id="2.3.1.21"/>
    </reaction>
    <physiologicalReaction direction="left-to-right" evidence="15">
        <dbReference type="Rhea" id="RHEA:12662"/>
    </physiologicalReaction>
</comment>
<comment type="subcellular location">
    <subcellularLocation>
        <location evidence="1">Membrane</location>
        <topology evidence="1">Multi-pass membrane protein</topology>
    </subcellularLocation>
    <subcellularLocation>
        <location evidence="2">Mitochondrion membrane</location>
    </subcellularLocation>
</comment>
<dbReference type="GO" id="GO:0031966">
    <property type="term" value="C:mitochondrial membrane"/>
    <property type="evidence" value="ECO:0007669"/>
    <property type="project" value="UniProtKB-SubCell"/>
</dbReference>
<dbReference type="Pfam" id="PF00755">
    <property type="entry name" value="Carn_acyltransf"/>
    <property type="match status" value="1"/>
</dbReference>
<reference evidence="21" key="3">
    <citation type="submission" date="2015-06" db="UniProtKB">
        <authorList>
            <consortium name="EnsemblMetazoa"/>
        </authorList>
    </citation>
    <scope>IDENTIFICATION</scope>
</reference>
<dbReference type="GO" id="GO:0015909">
    <property type="term" value="P:long-chain fatty acid transport"/>
    <property type="evidence" value="ECO:0007669"/>
    <property type="project" value="UniProtKB-ARBA"/>
</dbReference>
<reference evidence="22" key="1">
    <citation type="submission" date="2012-12" db="EMBL/GenBank/DDBJ databases">
        <authorList>
            <person name="Hellsten U."/>
            <person name="Grimwood J."/>
            <person name="Chapman J.A."/>
            <person name="Shapiro H."/>
            <person name="Aerts A."/>
            <person name="Otillar R.P."/>
            <person name="Terry A.Y."/>
            <person name="Boore J.L."/>
            <person name="Simakov O."/>
            <person name="Marletaz F."/>
            <person name="Cho S.-J."/>
            <person name="Edsinger-Gonzales E."/>
            <person name="Havlak P."/>
            <person name="Kuo D.-H."/>
            <person name="Larsson T."/>
            <person name="Lv J."/>
            <person name="Arendt D."/>
            <person name="Savage R."/>
            <person name="Osoegawa K."/>
            <person name="de Jong P."/>
            <person name="Lindberg D.R."/>
            <person name="Seaver E.C."/>
            <person name="Weisblat D.A."/>
            <person name="Putnam N.H."/>
            <person name="Grigoriev I.V."/>
            <person name="Rokhsar D.S."/>
        </authorList>
    </citation>
    <scope>NUCLEOTIDE SEQUENCE</scope>
    <source>
        <strain evidence="22">I ESC-2004</strain>
    </source>
</reference>
<evidence type="ECO:0000256" key="17">
    <source>
        <dbReference type="RuleBase" id="RU003801"/>
    </source>
</evidence>
<keyword evidence="12" id="KW-0496">Mitochondrion</keyword>
<dbReference type="FunFam" id="3.30.559.70:FF:000001">
    <property type="entry name" value="Carnitine O-palmitoyltransferase 1, liver isoform"/>
    <property type="match status" value="1"/>
</dbReference>
<dbReference type="STRING" id="283909.R7U9L8"/>
<evidence type="ECO:0000256" key="10">
    <source>
        <dbReference type="ARBA" id="ARBA00022989"/>
    </source>
</evidence>
<evidence type="ECO:0000256" key="4">
    <source>
        <dbReference type="ARBA" id="ARBA00005232"/>
    </source>
</evidence>
<evidence type="ECO:0000256" key="1">
    <source>
        <dbReference type="ARBA" id="ARBA00004141"/>
    </source>
</evidence>
<feature type="domain" description="Choline/carnitine acyltransferase" evidence="19">
    <location>
        <begin position="140"/>
        <end position="712"/>
    </location>
</feature>
<dbReference type="EMBL" id="AMQN01009688">
    <property type="status" value="NOT_ANNOTATED_CDS"/>
    <property type="molecule type" value="Genomic_DNA"/>
</dbReference>
<dbReference type="InterPro" id="IPR042231">
    <property type="entry name" value="Cho/carn_acyl_trans_2"/>
</dbReference>
<keyword evidence="9" id="KW-0276">Fatty acid metabolism</keyword>
<dbReference type="InterPro" id="IPR039551">
    <property type="entry name" value="Cho/carn_acyl_trans"/>
</dbReference>
<evidence type="ECO:0000313" key="21">
    <source>
        <dbReference type="EnsemblMetazoa" id="CapteP167071"/>
    </source>
</evidence>
<dbReference type="PROSITE" id="PS00439">
    <property type="entry name" value="ACYLTRANSF_C_1"/>
    <property type="match status" value="1"/>
</dbReference>
<dbReference type="PANTHER" id="PTHR22589:SF31">
    <property type="entry name" value="CARNITINE O-PALMITOYLTRANSFERASE"/>
    <property type="match status" value="1"/>
</dbReference>
<dbReference type="InterPro" id="IPR023213">
    <property type="entry name" value="CAT-like_dom_sf"/>
</dbReference>
<evidence type="ECO:0000256" key="12">
    <source>
        <dbReference type="ARBA" id="ARBA00023128"/>
    </source>
</evidence>
<evidence type="ECO:0000256" key="18">
    <source>
        <dbReference type="SAM" id="Phobius"/>
    </source>
</evidence>
<dbReference type="Gene3D" id="3.30.559.10">
    <property type="entry name" value="Chloramphenicol acetyltransferase-like domain"/>
    <property type="match status" value="1"/>
</dbReference>
<dbReference type="SUPFAM" id="SSF52777">
    <property type="entry name" value="CoA-dependent acyltransferases"/>
    <property type="match status" value="2"/>
</dbReference>
<dbReference type="EC" id="2.3.1.21" evidence="5"/>
<dbReference type="GO" id="GO:0009437">
    <property type="term" value="P:carnitine metabolic process"/>
    <property type="evidence" value="ECO:0007669"/>
    <property type="project" value="TreeGrafter"/>
</dbReference>
<organism evidence="20">
    <name type="scientific">Capitella teleta</name>
    <name type="common">Polychaete worm</name>
    <dbReference type="NCBI Taxonomy" id="283909"/>
    <lineage>
        <taxon>Eukaryota</taxon>
        <taxon>Metazoa</taxon>
        <taxon>Spiralia</taxon>
        <taxon>Lophotrochozoa</taxon>
        <taxon>Annelida</taxon>
        <taxon>Polychaeta</taxon>
        <taxon>Sedentaria</taxon>
        <taxon>Scolecida</taxon>
        <taxon>Capitellidae</taxon>
        <taxon>Capitella</taxon>
    </lineage>
</organism>
<evidence type="ECO:0000256" key="11">
    <source>
        <dbReference type="ARBA" id="ARBA00023098"/>
    </source>
</evidence>
<comment type="pathway">
    <text evidence="3">Lipid metabolism; fatty acid beta-oxidation.</text>
</comment>
<keyword evidence="6" id="KW-0813">Transport</keyword>
<comment type="similarity">
    <text evidence="4 17">Belongs to the carnitine/choline acetyltransferase family.</text>
</comment>
<evidence type="ECO:0000256" key="3">
    <source>
        <dbReference type="ARBA" id="ARBA00005005"/>
    </source>
</evidence>
<evidence type="ECO:0000256" key="5">
    <source>
        <dbReference type="ARBA" id="ARBA00013243"/>
    </source>
</evidence>
<keyword evidence="10 18" id="KW-1133">Transmembrane helix</keyword>
<dbReference type="FunFam" id="3.30.559.10:FF:000002">
    <property type="entry name" value="carnitine O-palmitoyltransferase 1, liver isoform"/>
    <property type="match status" value="1"/>
</dbReference>
<evidence type="ECO:0000259" key="19">
    <source>
        <dbReference type="Pfam" id="PF00755"/>
    </source>
</evidence>
<protein>
    <recommendedName>
        <fullName evidence="5">carnitine O-palmitoyltransferase</fullName>
        <ecNumber evidence="5">2.3.1.21</ecNumber>
    </recommendedName>
</protein>
<dbReference type="HOGENOM" id="CLU_013513_2_1_1"/>
<evidence type="ECO:0000256" key="8">
    <source>
        <dbReference type="ARBA" id="ARBA00022692"/>
    </source>
</evidence>
<evidence type="ECO:0000256" key="14">
    <source>
        <dbReference type="ARBA" id="ARBA00023315"/>
    </source>
</evidence>
<dbReference type="OMA" id="YSETGHC"/>
<gene>
    <name evidence="20" type="ORF">CAPTEDRAFT_167071</name>
</gene>
<dbReference type="Gene3D" id="3.30.559.70">
    <property type="entry name" value="Choline/Carnitine o-acyltransferase, domain 2"/>
    <property type="match status" value="1"/>
</dbReference>
<keyword evidence="22" id="KW-1185">Reference proteome</keyword>
<keyword evidence="14 17" id="KW-0012">Acyltransferase</keyword>
<dbReference type="EMBL" id="KB305961">
    <property type="protein sequence ID" value="ELU00493.1"/>
    <property type="molecule type" value="Genomic_DNA"/>
</dbReference>
<dbReference type="PROSITE" id="PS00440">
    <property type="entry name" value="ACYLTRANSF_C_2"/>
    <property type="match status" value="1"/>
</dbReference>
<dbReference type="GO" id="GO:0004095">
    <property type="term" value="F:carnitine O-palmitoyltransferase activity"/>
    <property type="evidence" value="ECO:0007669"/>
    <property type="project" value="UniProtKB-EC"/>
</dbReference>
<evidence type="ECO:0000313" key="20">
    <source>
        <dbReference type="EMBL" id="ELU00493.1"/>
    </source>
</evidence>
<evidence type="ECO:0000256" key="13">
    <source>
        <dbReference type="ARBA" id="ARBA00023136"/>
    </source>
</evidence>
<feature type="active site" description="Proton acceptor" evidence="16">
    <location>
        <position position="432"/>
    </location>
</feature>
<keyword evidence="11" id="KW-0443">Lipid metabolism</keyword>
<evidence type="ECO:0000256" key="6">
    <source>
        <dbReference type="ARBA" id="ARBA00022448"/>
    </source>
</evidence>
<dbReference type="EnsemblMetazoa" id="CapteT167071">
    <property type="protein sequence ID" value="CapteP167071"/>
    <property type="gene ID" value="CapteG167071"/>
</dbReference>
<evidence type="ECO:0000256" key="7">
    <source>
        <dbReference type="ARBA" id="ARBA00022679"/>
    </source>
</evidence>
<sequence>MREGFDWIEQYYGEGRHRTHFYNTIFPAPAASFPILLFLVLVSDYVGYDFSFGLTEKLEEYVVGVDSAWLHCRVGAAVLMWFAFIATWKYSLRALLSYTAWIQEGRGQISMKTRIWAGLLTLMCGRSPMTFSYQGCLPRLPVPTVHDTMKRYLLSVRPLYDDEEYSKVEKMAHEFEHDVGKRLQKYLLLKSWWSTNYVSDWWEEYVYLRGRSPIMINSNFYGVDAILKPQTHLQAARAANVVHCMIEFKRQIETEEMQPRTVNKHIPLCSMQYRRLFNTTRIPGIEVDQLVHINESHHIVVYHKGRYYKIHIHNQGRYLQACELEVMLQEILDSEEEPAEGEEHLAALTAGYRTPWAEARKDFFGKGFNKTSLDAIEKSAFVLVLDDEAQDMDNLDDFGRSMLHGNGCNRWFDKSFTLVVTSNARIGFNAEHSWADAPIMGHLWEYVISNDFMVGYLDDGHTKGVCEYQPPYPMKLQWEMSEDCLKVIQGSRSVAEKLICDVDLHLVTHDAYGKGLMKSAKLSPDAYLQMALQLAYFRERGRSCLTYEACSVRLYRDGRTETIRSCSLESVAFAKAMCNPEASKEEKQRALKAATARHTATCRQAMTGDGVDRHLFSLYVVARYLEVDSPLLNEALGEPWRLSTSQTPTNQTDFDMSKYPDLMSAGGGFGPVTEDGYGVSYIIAGENVVFFHISSKKSCDETDSKRFGERITKAMKDMSELFM</sequence>
<feature type="transmembrane region" description="Helical" evidence="18">
    <location>
        <begin position="21"/>
        <end position="48"/>
    </location>
</feature>
<keyword evidence="13 18" id="KW-0472">Membrane</keyword>
<keyword evidence="8 18" id="KW-0812">Transmembrane</keyword>
<dbReference type="OrthoDB" id="240216at2759"/>